<dbReference type="Proteomes" id="UP000483820">
    <property type="component" value="Chromosome II"/>
</dbReference>
<dbReference type="AlphaFoldDB" id="A0A6A5HLM2"/>
<organism evidence="2 3">
    <name type="scientific">Caenorhabditis remanei</name>
    <name type="common">Caenorhabditis vulgaris</name>
    <dbReference type="NCBI Taxonomy" id="31234"/>
    <lineage>
        <taxon>Eukaryota</taxon>
        <taxon>Metazoa</taxon>
        <taxon>Ecdysozoa</taxon>
        <taxon>Nematoda</taxon>
        <taxon>Chromadorea</taxon>
        <taxon>Rhabditida</taxon>
        <taxon>Rhabditina</taxon>
        <taxon>Rhabditomorpha</taxon>
        <taxon>Rhabditoidea</taxon>
        <taxon>Rhabditidae</taxon>
        <taxon>Peloderinae</taxon>
        <taxon>Caenorhabditis</taxon>
    </lineage>
</organism>
<proteinExistence type="predicted"/>
<dbReference type="CTD" id="9802097"/>
<evidence type="ECO:0000313" key="2">
    <source>
        <dbReference type="EMBL" id="KAF1767283.1"/>
    </source>
</evidence>
<evidence type="ECO:0000313" key="3">
    <source>
        <dbReference type="Proteomes" id="UP000483820"/>
    </source>
</evidence>
<sequence length="124" mass="14933">MSSTIQTERVNAEKLLELARKRHKAKDKKKETKIWIRLSNFNLINVLDAYVQEQNKLKNPRKRSRSTEKEGLRIRKFRMEVGEPTVKRTYFSKKNDDDKENEEKENQNPQDLDGIEDRLEKMWI</sequence>
<feature type="compositionally biased region" description="Basic and acidic residues" evidence="1">
    <location>
        <begin position="115"/>
        <end position="124"/>
    </location>
</feature>
<dbReference type="GeneID" id="9802097"/>
<reference evidence="2 3" key="1">
    <citation type="submission" date="2019-12" db="EMBL/GenBank/DDBJ databases">
        <title>Chromosome-level assembly of the Caenorhabditis remanei genome.</title>
        <authorList>
            <person name="Teterina A.A."/>
            <person name="Willis J.H."/>
            <person name="Phillips P.C."/>
        </authorList>
    </citation>
    <scope>NUCLEOTIDE SEQUENCE [LARGE SCALE GENOMIC DNA]</scope>
    <source>
        <strain evidence="2 3">PX506</strain>
        <tissue evidence="2">Whole organism</tissue>
    </source>
</reference>
<feature type="compositionally biased region" description="Basic and acidic residues" evidence="1">
    <location>
        <begin position="65"/>
        <end position="81"/>
    </location>
</feature>
<accession>A0A6A5HLM2</accession>
<dbReference type="RefSeq" id="XP_003103877.2">
    <property type="nucleotide sequence ID" value="XM_003103829.2"/>
</dbReference>
<feature type="region of interest" description="Disordered" evidence="1">
    <location>
        <begin position="54"/>
        <end position="124"/>
    </location>
</feature>
<protein>
    <submittedName>
        <fullName evidence="2">Uncharacterized protein</fullName>
    </submittedName>
</protein>
<gene>
    <name evidence="2" type="ORF">GCK72_007242</name>
</gene>
<dbReference type="EMBL" id="WUAV01000002">
    <property type="protein sequence ID" value="KAF1767283.1"/>
    <property type="molecule type" value="Genomic_DNA"/>
</dbReference>
<name>A0A6A5HLM2_CAERE</name>
<dbReference type="KEGG" id="crq:GCK72_007242"/>
<comment type="caution">
    <text evidence="2">The sequence shown here is derived from an EMBL/GenBank/DDBJ whole genome shotgun (WGS) entry which is preliminary data.</text>
</comment>
<evidence type="ECO:0000256" key="1">
    <source>
        <dbReference type="SAM" id="MobiDB-lite"/>
    </source>
</evidence>
<feature type="compositionally biased region" description="Basic and acidic residues" evidence="1">
    <location>
        <begin position="93"/>
        <end position="106"/>
    </location>
</feature>